<dbReference type="InterPro" id="IPR034775">
    <property type="entry name" value="Elav_RRM1"/>
</dbReference>
<gene>
    <name evidence="8" type="ORF">ANCCEY_05566</name>
</gene>
<dbReference type="NCBIfam" id="TIGR01661">
    <property type="entry name" value="ELAV_HUD_SF"/>
    <property type="match status" value="1"/>
</dbReference>
<dbReference type="Pfam" id="PF00076">
    <property type="entry name" value="RRM_1"/>
    <property type="match status" value="3"/>
</dbReference>
<dbReference type="GO" id="GO:0010629">
    <property type="term" value="P:negative regulation of gene expression"/>
    <property type="evidence" value="ECO:0007669"/>
    <property type="project" value="UniProtKB-ARBA"/>
</dbReference>
<dbReference type="SMART" id="SM00360">
    <property type="entry name" value="RRM"/>
    <property type="match status" value="3"/>
</dbReference>
<proteinExistence type="inferred from homology"/>
<comment type="subcellular location">
    <subcellularLocation>
        <location evidence="1">Nucleus</location>
    </subcellularLocation>
</comment>
<dbReference type="InterPro" id="IPR000504">
    <property type="entry name" value="RRM_dom"/>
</dbReference>
<keyword evidence="3" id="KW-0677">Repeat</keyword>
<dbReference type="CDD" id="cd12652">
    <property type="entry name" value="RRM2_Hu"/>
    <property type="match status" value="1"/>
</dbReference>
<evidence type="ECO:0000256" key="1">
    <source>
        <dbReference type="ARBA" id="ARBA00004123"/>
    </source>
</evidence>
<dbReference type="InterPro" id="IPR035979">
    <property type="entry name" value="RBD_domain_sf"/>
</dbReference>
<feature type="domain" description="RRM" evidence="7">
    <location>
        <begin position="180"/>
        <end position="260"/>
    </location>
</feature>
<dbReference type="GO" id="GO:0005634">
    <property type="term" value="C:nucleus"/>
    <property type="evidence" value="ECO:0007669"/>
    <property type="project" value="UniProtKB-SubCell"/>
</dbReference>
<feature type="domain" description="RRM" evidence="7">
    <location>
        <begin position="39"/>
        <end position="111"/>
    </location>
</feature>
<evidence type="ECO:0000313" key="9">
    <source>
        <dbReference type="Proteomes" id="UP000054495"/>
    </source>
</evidence>
<dbReference type="PANTHER" id="PTHR10352">
    <property type="entry name" value="EUKARYOTIC TRANSLATION INITIATION FACTOR 3 SUBUNIT G"/>
    <property type="match status" value="1"/>
</dbReference>
<dbReference type="CDD" id="cd12377">
    <property type="entry name" value="RRM3_Hu"/>
    <property type="match status" value="1"/>
</dbReference>
<evidence type="ECO:0000256" key="6">
    <source>
        <dbReference type="PROSITE-ProRule" id="PRU00176"/>
    </source>
</evidence>
<dbReference type="CDD" id="cd12650">
    <property type="entry name" value="RRM1_Hu"/>
    <property type="match status" value="1"/>
</dbReference>
<dbReference type="Gene3D" id="3.30.70.330">
    <property type="match status" value="3"/>
</dbReference>
<dbReference type="GO" id="GO:0005737">
    <property type="term" value="C:cytoplasm"/>
    <property type="evidence" value="ECO:0007669"/>
    <property type="project" value="UniProtKB-ARBA"/>
</dbReference>
<dbReference type="AlphaFoldDB" id="A0A0D6M652"/>
<dbReference type="GO" id="GO:0003729">
    <property type="term" value="F:mRNA binding"/>
    <property type="evidence" value="ECO:0007669"/>
    <property type="project" value="UniProtKB-ARBA"/>
</dbReference>
<organism evidence="8 9">
    <name type="scientific">Ancylostoma ceylanicum</name>
    <dbReference type="NCBI Taxonomy" id="53326"/>
    <lineage>
        <taxon>Eukaryota</taxon>
        <taxon>Metazoa</taxon>
        <taxon>Ecdysozoa</taxon>
        <taxon>Nematoda</taxon>
        <taxon>Chromadorea</taxon>
        <taxon>Rhabditida</taxon>
        <taxon>Rhabditina</taxon>
        <taxon>Rhabditomorpha</taxon>
        <taxon>Strongyloidea</taxon>
        <taxon>Ancylostomatidae</taxon>
        <taxon>Ancylostomatinae</taxon>
        <taxon>Ancylostoma</taxon>
    </lineage>
</organism>
<comment type="similarity">
    <text evidence="2">Belongs to the RRM elav family.</text>
</comment>
<dbReference type="Proteomes" id="UP000054495">
    <property type="component" value="Unassembled WGS sequence"/>
</dbReference>
<evidence type="ECO:0000259" key="7">
    <source>
        <dbReference type="PROSITE" id="PS50102"/>
    </source>
</evidence>
<dbReference type="SUPFAM" id="SSF54928">
    <property type="entry name" value="RNA-binding domain, RBD"/>
    <property type="match status" value="2"/>
</dbReference>
<dbReference type="PROSITE" id="PS50102">
    <property type="entry name" value="RRM"/>
    <property type="match status" value="3"/>
</dbReference>
<dbReference type="FunFam" id="3.30.70.330:FF:000383">
    <property type="entry name" value="Sex lethal, isoform D"/>
    <property type="match status" value="1"/>
</dbReference>
<reference evidence="8 9" key="1">
    <citation type="submission" date="2013-05" db="EMBL/GenBank/DDBJ databases">
        <title>Draft genome of the parasitic nematode Anyclostoma ceylanicum.</title>
        <authorList>
            <person name="Mitreva M."/>
        </authorList>
    </citation>
    <scope>NUCLEOTIDE SEQUENCE [LARGE SCALE GENOMIC DNA]</scope>
</reference>
<dbReference type="FunFam" id="3.30.70.330:FF:000205">
    <property type="entry name" value="Sex lethal, isoform B"/>
    <property type="match status" value="1"/>
</dbReference>
<dbReference type="InterPro" id="IPR002343">
    <property type="entry name" value="Hud_Sxl_RNA"/>
</dbReference>
<evidence type="ECO:0000256" key="5">
    <source>
        <dbReference type="ARBA" id="ARBA00023242"/>
    </source>
</evidence>
<dbReference type="InterPro" id="IPR006548">
    <property type="entry name" value="ELAD_HU_SF"/>
</dbReference>
<dbReference type="GO" id="GO:0050686">
    <property type="term" value="P:negative regulation of mRNA processing"/>
    <property type="evidence" value="ECO:0007669"/>
    <property type="project" value="UniProtKB-ARBA"/>
</dbReference>
<dbReference type="InterPro" id="IPR012677">
    <property type="entry name" value="Nucleotide-bd_a/b_plait_sf"/>
</dbReference>
<keyword evidence="4 6" id="KW-0694">RNA-binding</keyword>
<evidence type="ECO:0000256" key="2">
    <source>
        <dbReference type="ARBA" id="ARBA00006266"/>
    </source>
</evidence>
<dbReference type="PRINTS" id="PR00961">
    <property type="entry name" value="HUDSXLRNA"/>
</dbReference>
<keyword evidence="5" id="KW-0539">Nucleus</keyword>
<evidence type="ECO:0000313" key="8">
    <source>
        <dbReference type="EMBL" id="EPB75352.1"/>
    </source>
</evidence>
<dbReference type="GO" id="GO:0009967">
    <property type="term" value="P:positive regulation of signal transduction"/>
    <property type="evidence" value="ECO:0007669"/>
    <property type="project" value="UniProtKB-ARBA"/>
</dbReference>
<dbReference type="GO" id="GO:0008266">
    <property type="term" value="F:poly(U) RNA binding"/>
    <property type="evidence" value="ECO:0007669"/>
    <property type="project" value="UniProtKB-ARBA"/>
</dbReference>
<protein>
    <submittedName>
        <fullName evidence="8">ELAV/HuD family splicing factor</fullName>
    </submittedName>
</protein>
<keyword evidence="9" id="KW-1185">Reference proteome</keyword>
<dbReference type="GO" id="GO:1990904">
    <property type="term" value="C:ribonucleoprotein complex"/>
    <property type="evidence" value="ECO:0007669"/>
    <property type="project" value="InterPro"/>
</dbReference>
<name>A0A0D6M652_9BILA</name>
<sequence length="456" mass="48868">MDAKVLSHSIATNSTPSKSYVPSQRYCTAPNVEIGESKTNLIINYLPQGMTQEEVRSLFSSVGEIESCKLVRDKMTGQSLGYGFVNYCREDDALKAVSSFNGLRLQNKTIKDYMRRLCIRYEAGAAKRPPTTASMRAGGNKSLRNQEMLCEEQKELSLEWSMARNGVSYARPSNENIKGSNLYVSGIPKSMTLNELEAIFRPFGQIITSRILSDNITGLSKGVGFVRFDKKEEAELAIQTLNGTVPAGCVDQITVKFANNPATNTAKSVLQELEAAQQVAASNLMPLTLLGAAAPLRSAIGPIHHAPLAAKYRYSPLATTIPGAAAPAVTAQATADYLTTMLQMSQMNALAGMAAAAAPTATPLAALAPAAAATEPAGFCLFAYNLSPDTEDSLLWQLFGPFGAVLSVKVIRDFATTKCKGYAFVTMMNYADACNAIAALNGTQIAGRSLQDHMDI</sequence>
<dbReference type="EMBL" id="KE124905">
    <property type="protein sequence ID" value="EPB75352.1"/>
    <property type="molecule type" value="Genomic_DNA"/>
</dbReference>
<evidence type="ECO:0000256" key="4">
    <source>
        <dbReference type="ARBA" id="ARBA00022884"/>
    </source>
</evidence>
<feature type="domain" description="RRM" evidence="7">
    <location>
        <begin position="379"/>
        <end position="451"/>
    </location>
</feature>
<evidence type="ECO:0000256" key="3">
    <source>
        <dbReference type="ARBA" id="ARBA00022737"/>
    </source>
</evidence>
<accession>A0A0D6M652</accession>